<organism evidence="13 14">
    <name type="scientific">Hippocampus comes</name>
    <name type="common">Tiger tail seahorse</name>
    <dbReference type="NCBI Taxonomy" id="109280"/>
    <lineage>
        <taxon>Eukaryota</taxon>
        <taxon>Metazoa</taxon>
        <taxon>Chordata</taxon>
        <taxon>Craniata</taxon>
        <taxon>Vertebrata</taxon>
        <taxon>Euteleostomi</taxon>
        <taxon>Actinopterygii</taxon>
        <taxon>Neopterygii</taxon>
        <taxon>Teleostei</taxon>
        <taxon>Neoteleostei</taxon>
        <taxon>Acanthomorphata</taxon>
        <taxon>Syngnathiaria</taxon>
        <taxon>Syngnathiformes</taxon>
        <taxon>Syngnathoidei</taxon>
        <taxon>Syngnathidae</taxon>
        <taxon>Hippocampus</taxon>
    </lineage>
</organism>
<keyword evidence="6" id="KW-0762">Sugar transport</keyword>
<keyword evidence="4" id="KW-0813">Transport</keyword>
<dbReference type="GO" id="GO:0005886">
    <property type="term" value="C:plasma membrane"/>
    <property type="evidence" value="ECO:0007669"/>
    <property type="project" value="UniProtKB-SubCell"/>
</dbReference>
<evidence type="ECO:0000256" key="9">
    <source>
        <dbReference type="ARBA" id="ARBA00022989"/>
    </source>
</evidence>
<evidence type="ECO:0000256" key="3">
    <source>
        <dbReference type="ARBA" id="ARBA00021741"/>
    </source>
</evidence>
<evidence type="ECO:0000256" key="7">
    <source>
        <dbReference type="ARBA" id="ARBA00022692"/>
    </source>
</evidence>
<keyword evidence="10 12" id="KW-0472">Membrane</keyword>
<reference evidence="13" key="2">
    <citation type="submission" date="2025-09" db="UniProtKB">
        <authorList>
            <consortium name="Ensembl"/>
        </authorList>
    </citation>
    <scope>IDENTIFICATION</scope>
</reference>
<keyword evidence="7 12" id="KW-0812">Transmembrane</keyword>
<evidence type="ECO:0000256" key="11">
    <source>
        <dbReference type="ARBA" id="ARBA00031430"/>
    </source>
</evidence>
<sequence length="150" mass="17078">MFVPSNLGWLYYGMLKTDQTLIVVNLIGALLQALYIVVYFKYTKQKVMVTSAGVYFMLFLPPGDIQLNQLGLVCSMATVGVYMSPLADLIRMHSLFFAMRKKNASLSFDNTDAICFQYMFNIAIINMQHPYRIVHDFPRSCCPPLNIAEL</sequence>
<keyword evidence="5" id="KW-1003">Cell membrane</keyword>
<evidence type="ECO:0000256" key="8">
    <source>
        <dbReference type="ARBA" id="ARBA00022737"/>
    </source>
</evidence>
<feature type="transmembrane region" description="Helical" evidence="12">
    <location>
        <begin position="20"/>
        <end position="40"/>
    </location>
</feature>
<evidence type="ECO:0000313" key="14">
    <source>
        <dbReference type="Proteomes" id="UP000264820"/>
    </source>
</evidence>
<protein>
    <recommendedName>
        <fullName evidence="3">Sugar transporter SWEET1</fullName>
    </recommendedName>
    <alternativeName>
        <fullName evidence="11">Solute carrier family 50 member 1</fullName>
    </alternativeName>
</protein>
<evidence type="ECO:0000256" key="2">
    <source>
        <dbReference type="ARBA" id="ARBA00007809"/>
    </source>
</evidence>
<evidence type="ECO:0000256" key="1">
    <source>
        <dbReference type="ARBA" id="ARBA00004651"/>
    </source>
</evidence>
<accession>A0A3Q2XR66</accession>
<evidence type="ECO:0000256" key="4">
    <source>
        <dbReference type="ARBA" id="ARBA00022448"/>
    </source>
</evidence>
<dbReference type="Proteomes" id="UP000264820">
    <property type="component" value="Unplaced"/>
</dbReference>
<dbReference type="AlphaFoldDB" id="A0A3Q2XR66"/>
<reference evidence="13" key="1">
    <citation type="submission" date="2025-08" db="UniProtKB">
        <authorList>
            <consortium name="Ensembl"/>
        </authorList>
    </citation>
    <scope>IDENTIFICATION</scope>
</reference>
<evidence type="ECO:0000256" key="10">
    <source>
        <dbReference type="ARBA" id="ARBA00023136"/>
    </source>
</evidence>
<dbReference type="InterPro" id="IPR047664">
    <property type="entry name" value="SWEET"/>
</dbReference>
<dbReference type="PANTHER" id="PTHR10791:SF30">
    <property type="entry name" value="SUGAR TRANSPORTER SWEET1"/>
    <property type="match status" value="1"/>
</dbReference>
<name>A0A3Q2XR66_HIPCM</name>
<evidence type="ECO:0000313" key="13">
    <source>
        <dbReference type="Ensembl" id="ENSHCOP00000006702.1"/>
    </source>
</evidence>
<dbReference type="GO" id="GO:0051119">
    <property type="term" value="F:sugar transmembrane transporter activity"/>
    <property type="evidence" value="ECO:0007669"/>
    <property type="project" value="InterPro"/>
</dbReference>
<keyword evidence="9 12" id="KW-1133">Transmembrane helix</keyword>
<keyword evidence="8" id="KW-0677">Repeat</keyword>
<proteinExistence type="inferred from homology"/>
<evidence type="ECO:0000256" key="6">
    <source>
        <dbReference type="ARBA" id="ARBA00022597"/>
    </source>
</evidence>
<dbReference type="Gene3D" id="1.20.1280.290">
    <property type="match status" value="1"/>
</dbReference>
<comment type="subcellular location">
    <subcellularLocation>
        <location evidence="1">Cell membrane</location>
        <topology evidence="1">Multi-pass membrane protein</topology>
    </subcellularLocation>
</comment>
<comment type="similarity">
    <text evidence="2">Belongs to the SWEET sugar transporter family.</text>
</comment>
<dbReference type="InterPro" id="IPR004316">
    <property type="entry name" value="SWEET_rpt"/>
</dbReference>
<dbReference type="PANTHER" id="PTHR10791">
    <property type="entry name" value="RAG1-ACTIVATING PROTEIN 1"/>
    <property type="match status" value="1"/>
</dbReference>
<dbReference type="Ensembl" id="ENSHCOT00000003237.1">
    <property type="protein sequence ID" value="ENSHCOP00000006702.1"/>
    <property type="gene ID" value="ENSHCOG00000008542.1"/>
</dbReference>
<evidence type="ECO:0000256" key="12">
    <source>
        <dbReference type="SAM" id="Phobius"/>
    </source>
</evidence>
<evidence type="ECO:0000256" key="5">
    <source>
        <dbReference type="ARBA" id="ARBA00022475"/>
    </source>
</evidence>
<keyword evidence="14" id="KW-1185">Reference proteome</keyword>
<dbReference type="Pfam" id="PF03083">
    <property type="entry name" value="MtN3_slv"/>
    <property type="match status" value="1"/>
</dbReference>